<keyword evidence="4" id="KW-0732">Signal</keyword>
<name>A0A401QGJ1_SCYTO</name>
<dbReference type="OrthoDB" id="258392at2759"/>
<sequence>IYVRSTDIDRTLMSAQSDLAGLYPPHGRQIFNPDLKWQPIPVHTVPVKDEKFLKFPIPNCPRYEKLLEESMNSKTVQDKVKESQASVKNLSLLSVCAPACLCVRA</sequence>
<keyword evidence="6" id="KW-1015">Disulfide bond</keyword>
<proteinExistence type="inferred from homology"/>
<dbReference type="EC" id="3.1.3.2" evidence="3"/>
<dbReference type="InterPro" id="IPR050645">
    <property type="entry name" value="Histidine_acid_phosphatase"/>
</dbReference>
<dbReference type="PANTHER" id="PTHR11567:SF211">
    <property type="entry name" value="PROSTATIC ACID PHOSPHATASE"/>
    <property type="match status" value="1"/>
</dbReference>
<dbReference type="AlphaFoldDB" id="A0A401QGJ1"/>
<dbReference type="Gene3D" id="3.40.50.1240">
    <property type="entry name" value="Phosphoglycerate mutase-like"/>
    <property type="match status" value="1"/>
</dbReference>
<dbReference type="GO" id="GO:0003993">
    <property type="term" value="F:acid phosphatase activity"/>
    <property type="evidence" value="ECO:0007669"/>
    <property type="project" value="UniProtKB-EC"/>
</dbReference>
<feature type="non-terminal residue" evidence="8">
    <location>
        <position position="1"/>
    </location>
</feature>
<dbReference type="EMBL" id="BFAA01075382">
    <property type="protein sequence ID" value="GCB84463.1"/>
    <property type="molecule type" value="Genomic_DNA"/>
</dbReference>
<accession>A0A401QGJ1</accession>
<keyword evidence="5" id="KW-0378">Hydrolase</keyword>
<gene>
    <name evidence="8" type="ORF">scyTo_0025189</name>
</gene>
<reference evidence="8 9" key="1">
    <citation type="journal article" date="2018" name="Nat. Ecol. Evol.">
        <title>Shark genomes provide insights into elasmobranch evolution and the origin of vertebrates.</title>
        <authorList>
            <person name="Hara Y"/>
            <person name="Yamaguchi K"/>
            <person name="Onimaru K"/>
            <person name="Kadota M"/>
            <person name="Koyanagi M"/>
            <person name="Keeley SD"/>
            <person name="Tatsumi K"/>
            <person name="Tanaka K"/>
            <person name="Motone F"/>
            <person name="Kageyama Y"/>
            <person name="Nozu R"/>
            <person name="Adachi N"/>
            <person name="Nishimura O"/>
            <person name="Nakagawa R"/>
            <person name="Tanegashima C"/>
            <person name="Kiyatake I"/>
            <person name="Matsumoto R"/>
            <person name="Murakumo K"/>
            <person name="Nishida K"/>
            <person name="Terakita A"/>
            <person name="Kuratani S"/>
            <person name="Sato K"/>
            <person name="Hyodo S Kuraku.S."/>
        </authorList>
    </citation>
    <scope>NUCLEOTIDE SEQUENCE [LARGE SCALE GENOMIC DNA]</scope>
</reference>
<evidence type="ECO:0000256" key="7">
    <source>
        <dbReference type="ARBA" id="ARBA00023180"/>
    </source>
</evidence>
<evidence type="ECO:0000256" key="2">
    <source>
        <dbReference type="ARBA" id="ARBA00005375"/>
    </source>
</evidence>
<dbReference type="Pfam" id="PF00328">
    <property type="entry name" value="His_Phos_2"/>
    <property type="match status" value="1"/>
</dbReference>
<dbReference type="Proteomes" id="UP000288216">
    <property type="component" value="Unassembled WGS sequence"/>
</dbReference>
<feature type="non-terminal residue" evidence="8">
    <location>
        <position position="105"/>
    </location>
</feature>
<evidence type="ECO:0000256" key="1">
    <source>
        <dbReference type="ARBA" id="ARBA00000032"/>
    </source>
</evidence>
<evidence type="ECO:0000256" key="3">
    <source>
        <dbReference type="ARBA" id="ARBA00012646"/>
    </source>
</evidence>
<organism evidence="8 9">
    <name type="scientific">Scyliorhinus torazame</name>
    <name type="common">Cloudy catshark</name>
    <name type="synonym">Catulus torazame</name>
    <dbReference type="NCBI Taxonomy" id="75743"/>
    <lineage>
        <taxon>Eukaryota</taxon>
        <taxon>Metazoa</taxon>
        <taxon>Chordata</taxon>
        <taxon>Craniata</taxon>
        <taxon>Vertebrata</taxon>
        <taxon>Chondrichthyes</taxon>
        <taxon>Elasmobranchii</taxon>
        <taxon>Galeomorphii</taxon>
        <taxon>Galeoidea</taxon>
        <taxon>Carcharhiniformes</taxon>
        <taxon>Scyliorhinidae</taxon>
        <taxon>Scyliorhinus</taxon>
    </lineage>
</organism>
<dbReference type="SUPFAM" id="SSF53254">
    <property type="entry name" value="Phosphoglycerate mutase-like"/>
    <property type="match status" value="1"/>
</dbReference>
<evidence type="ECO:0000256" key="5">
    <source>
        <dbReference type="ARBA" id="ARBA00022801"/>
    </source>
</evidence>
<keyword evidence="7" id="KW-0325">Glycoprotein</keyword>
<dbReference type="STRING" id="75743.A0A401QGJ1"/>
<dbReference type="PANTHER" id="PTHR11567">
    <property type="entry name" value="ACID PHOSPHATASE-RELATED"/>
    <property type="match status" value="1"/>
</dbReference>
<comment type="similarity">
    <text evidence="2">Belongs to the histidine acid phosphatase family.</text>
</comment>
<keyword evidence="9" id="KW-1185">Reference proteome</keyword>
<protein>
    <recommendedName>
        <fullName evidence="3">acid phosphatase</fullName>
        <ecNumber evidence="3">3.1.3.2</ecNumber>
    </recommendedName>
</protein>
<evidence type="ECO:0000256" key="6">
    <source>
        <dbReference type="ARBA" id="ARBA00023157"/>
    </source>
</evidence>
<evidence type="ECO:0000256" key="4">
    <source>
        <dbReference type="ARBA" id="ARBA00022729"/>
    </source>
</evidence>
<evidence type="ECO:0000313" key="9">
    <source>
        <dbReference type="Proteomes" id="UP000288216"/>
    </source>
</evidence>
<dbReference type="InterPro" id="IPR000560">
    <property type="entry name" value="His_Pase_clade-2"/>
</dbReference>
<dbReference type="InterPro" id="IPR029033">
    <property type="entry name" value="His_PPase_superfam"/>
</dbReference>
<comment type="catalytic activity">
    <reaction evidence="1">
        <text>a phosphate monoester + H2O = an alcohol + phosphate</text>
        <dbReference type="Rhea" id="RHEA:15017"/>
        <dbReference type="ChEBI" id="CHEBI:15377"/>
        <dbReference type="ChEBI" id="CHEBI:30879"/>
        <dbReference type="ChEBI" id="CHEBI:43474"/>
        <dbReference type="ChEBI" id="CHEBI:67140"/>
        <dbReference type="EC" id="3.1.3.2"/>
    </reaction>
</comment>
<comment type="caution">
    <text evidence="8">The sequence shown here is derived from an EMBL/GenBank/DDBJ whole genome shotgun (WGS) entry which is preliminary data.</text>
</comment>
<evidence type="ECO:0000313" key="8">
    <source>
        <dbReference type="EMBL" id="GCB84463.1"/>
    </source>
</evidence>